<dbReference type="PANTHER" id="PTHR14499">
    <property type="entry name" value="POTASSIUM CHANNEL TETRAMERIZATION DOMAIN-CONTAINING"/>
    <property type="match status" value="1"/>
</dbReference>
<organism evidence="3 5">
    <name type="scientific">Didymodactylos carnosus</name>
    <dbReference type="NCBI Taxonomy" id="1234261"/>
    <lineage>
        <taxon>Eukaryota</taxon>
        <taxon>Metazoa</taxon>
        <taxon>Spiralia</taxon>
        <taxon>Gnathifera</taxon>
        <taxon>Rotifera</taxon>
        <taxon>Eurotatoria</taxon>
        <taxon>Bdelloidea</taxon>
        <taxon>Philodinida</taxon>
        <taxon>Philodinidae</taxon>
        <taxon>Didymodactylos</taxon>
    </lineage>
</organism>
<dbReference type="Pfam" id="PF02214">
    <property type="entry name" value="BTB_2"/>
    <property type="match status" value="1"/>
</dbReference>
<dbReference type="EMBL" id="CAJNOQ010003186">
    <property type="protein sequence ID" value="CAF0999684.1"/>
    <property type="molecule type" value="Genomic_DNA"/>
</dbReference>
<keyword evidence="5" id="KW-1185">Reference proteome</keyword>
<evidence type="ECO:0000313" key="4">
    <source>
        <dbReference type="EMBL" id="CAF3771132.1"/>
    </source>
</evidence>
<sequence>MQSDSLKDIAPTPSPRCLSHSSLHLPTKTTSDIVTFNVGGKIYCTSRSTINRYPRSMLASMIADNNNLPTKRDEDGRYFIDRDGSIFRYVLNYLRDKTLNLPDNFNELKQLKHEADFYQIESLTTEIENRINTMNERQKQILDGLYFTLISKLNQGKILTIIGPVKVLRLFRLESVARKFVKTLEPSISCQCNFPNEDKVISCQPWNEFQRQLLAKQARKFGLPTGYWDDYFYLPFEKILNHDEFVAILNKYEAKLLHTNITYERKNYDDITYTLVENWFVPNIAITQYEQYFTNAFNTSSTSNTSSTTAGAGYYSSASMNGVL</sequence>
<evidence type="ECO:0000256" key="1">
    <source>
        <dbReference type="SAM" id="MobiDB-lite"/>
    </source>
</evidence>
<dbReference type="Gene3D" id="3.30.710.10">
    <property type="entry name" value="Potassium Channel Kv1.1, Chain A"/>
    <property type="match status" value="1"/>
</dbReference>
<dbReference type="SMART" id="SM00225">
    <property type="entry name" value="BTB"/>
    <property type="match status" value="1"/>
</dbReference>
<dbReference type="OrthoDB" id="2414723at2759"/>
<dbReference type="Proteomes" id="UP000681722">
    <property type="component" value="Unassembled WGS sequence"/>
</dbReference>
<dbReference type="InterPro" id="IPR011333">
    <property type="entry name" value="SKP1/BTB/POZ_sf"/>
</dbReference>
<dbReference type="Proteomes" id="UP000663829">
    <property type="component" value="Unassembled WGS sequence"/>
</dbReference>
<evidence type="ECO:0000259" key="2">
    <source>
        <dbReference type="SMART" id="SM00225"/>
    </source>
</evidence>
<evidence type="ECO:0000313" key="3">
    <source>
        <dbReference type="EMBL" id="CAF0999684.1"/>
    </source>
</evidence>
<dbReference type="InterPro" id="IPR000210">
    <property type="entry name" value="BTB/POZ_dom"/>
</dbReference>
<dbReference type="PANTHER" id="PTHR14499:SF144">
    <property type="entry name" value="POTASSIUM CHANNEL TETRAMERISATION-TYPE BTB DOMAIN-CONTAINING PROTEIN"/>
    <property type="match status" value="1"/>
</dbReference>
<gene>
    <name evidence="3" type="ORF">GPM918_LOCUS13687</name>
    <name evidence="4" type="ORF">SRO942_LOCUS13687</name>
</gene>
<accession>A0A814GR18</accession>
<proteinExistence type="predicted"/>
<dbReference type="EMBL" id="CAJOBC010003186">
    <property type="protein sequence ID" value="CAF3771132.1"/>
    <property type="molecule type" value="Genomic_DNA"/>
</dbReference>
<evidence type="ECO:0000313" key="5">
    <source>
        <dbReference type="Proteomes" id="UP000663829"/>
    </source>
</evidence>
<dbReference type="InterPro" id="IPR003131">
    <property type="entry name" value="T1-type_BTB"/>
</dbReference>
<feature type="domain" description="BTB" evidence="2">
    <location>
        <begin position="32"/>
        <end position="135"/>
    </location>
</feature>
<protein>
    <recommendedName>
        <fullName evidence="2">BTB domain-containing protein</fullName>
    </recommendedName>
</protein>
<dbReference type="GO" id="GO:0051260">
    <property type="term" value="P:protein homooligomerization"/>
    <property type="evidence" value="ECO:0007669"/>
    <property type="project" value="InterPro"/>
</dbReference>
<name>A0A814GR18_9BILA</name>
<feature type="region of interest" description="Disordered" evidence="1">
    <location>
        <begin position="1"/>
        <end position="21"/>
    </location>
</feature>
<dbReference type="AlphaFoldDB" id="A0A814GR18"/>
<reference evidence="3" key="1">
    <citation type="submission" date="2021-02" db="EMBL/GenBank/DDBJ databases">
        <authorList>
            <person name="Nowell W R."/>
        </authorList>
    </citation>
    <scope>NUCLEOTIDE SEQUENCE</scope>
</reference>
<comment type="caution">
    <text evidence="3">The sequence shown here is derived from an EMBL/GenBank/DDBJ whole genome shotgun (WGS) entry which is preliminary data.</text>
</comment>
<dbReference type="SUPFAM" id="SSF54695">
    <property type="entry name" value="POZ domain"/>
    <property type="match status" value="1"/>
</dbReference>